<dbReference type="InterPro" id="IPR036065">
    <property type="entry name" value="BolA-like_sf"/>
</dbReference>
<dbReference type="InterPro" id="IPR002634">
    <property type="entry name" value="BolA"/>
</dbReference>
<dbReference type="PANTHER" id="PTHR46229:SF2">
    <property type="entry name" value="BOLA-LIKE PROTEIN 1"/>
    <property type="match status" value="1"/>
</dbReference>
<dbReference type="PANTHER" id="PTHR46229">
    <property type="entry name" value="BOLA TRANSCRIPTION REGULATOR"/>
    <property type="match status" value="1"/>
</dbReference>
<name>A0ABW8NE70_9GAMM</name>
<evidence type="ECO:0000313" key="3">
    <source>
        <dbReference type="EMBL" id="MFK4751217.1"/>
    </source>
</evidence>
<reference evidence="3 4" key="1">
    <citation type="submission" date="2024-03" db="EMBL/GenBank/DDBJ databases">
        <title>High-quality draft genome sequence of Oceanobacter sp. wDCs-4.</title>
        <authorList>
            <person name="Dong C."/>
        </authorList>
    </citation>
    <scope>NUCLEOTIDE SEQUENCE [LARGE SCALE GENOMIC DNA]</scope>
    <source>
        <strain evidence="4">wDCs-4</strain>
    </source>
</reference>
<keyword evidence="4" id="KW-1185">Reference proteome</keyword>
<comment type="similarity">
    <text evidence="1 2">Belongs to the BolA/IbaG family.</text>
</comment>
<gene>
    <name evidence="3" type="ORF">WG929_02240</name>
</gene>
<evidence type="ECO:0000256" key="1">
    <source>
        <dbReference type="ARBA" id="ARBA00005578"/>
    </source>
</evidence>
<sequence>MNAEEYIAEQMTSLSPVHLELINESHMHAGPALDSHYKLILVSEAFTGKRLVARHQQVYSLVADVLQKPVHALALHLYSPQEWREQSTVPESPQCAGQH</sequence>
<proteinExistence type="inferred from homology"/>
<dbReference type="Proteomes" id="UP001620597">
    <property type="component" value="Unassembled WGS sequence"/>
</dbReference>
<dbReference type="PIRSF" id="PIRSF003113">
    <property type="entry name" value="BolA"/>
    <property type="match status" value="1"/>
</dbReference>
<dbReference type="Pfam" id="PF01722">
    <property type="entry name" value="BolA"/>
    <property type="match status" value="1"/>
</dbReference>
<evidence type="ECO:0000313" key="4">
    <source>
        <dbReference type="Proteomes" id="UP001620597"/>
    </source>
</evidence>
<dbReference type="SUPFAM" id="SSF82657">
    <property type="entry name" value="BolA-like"/>
    <property type="match status" value="1"/>
</dbReference>
<protein>
    <submittedName>
        <fullName evidence="3">BolA family protein</fullName>
    </submittedName>
</protein>
<organism evidence="3 4">
    <name type="scientific">Oceanobacter antarcticus</name>
    <dbReference type="NCBI Taxonomy" id="3133425"/>
    <lineage>
        <taxon>Bacteria</taxon>
        <taxon>Pseudomonadati</taxon>
        <taxon>Pseudomonadota</taxon>
        <taxon>Gammaproteobacteria</taxon>
        <taxon>Oceanospirillales</taxon>
        <taxon>Oceanospirillaceae</taxon>
        <taxon>Oceanobacter</taxon>
    </lineage>
</organism>
<dbReference type="Gene3D" id="3.10.20.90">
    <property type="entry name" value="Phosphatidylinositol 3-kinase Catalytic Subunit, Chain A, domain 1"/>
    <property type="match status" value="1"/>
</dbReference>
<dbReference type="InterPro" id="IPR050961">
    <property type="entry name" value="BolA/IbaG_stress_morph_reg"/>
</dbReference>
<comment type="caution">
    <text evidence="3">The sequence shown here is derived from an EMBL/GenBank/DDBJ whole genome shotgun (WGS) entry which is preliminary data.</text>
</comment>
<dbReference type="RefSeq" id="WP_416204719.1">
    <property type="nucleotide sequence ID" value="NZ_JBBKTX010000002.1"/>
</dbReference>
<dbReference type="EMBL" id="JBBKTX010000002">
    <property type="protein sequence ID" value="MFK4751217.1"/>
    <property type="molecule type" value="Genomic_DNA"/>
</dbReference>
<evidence type="ECO:0000256" key="2">
    <source>
        <dbReference type="RuleBase" id="RU003860"/>
    </source>
</evidence>
<accession>A0ABW8NE70</accession>